<comment type="subcellular location">
    <subcellularLocation>
        <location evidence="1">Cell inner membrane</location>
    </subcellularLocation>
</comment>
<dbReference type="Pfam" id="PF03279">
    <property type="entry name" value="Lip_A_acyltrans"/>
    <property type="match status" value="1"/>
</dbReference>
<dbReference type="KEGG" id="cdx:CDES_08335"/>
<dbReference type="OrthoDB" id="9803456at2"/>
<evidence type="ECO:0000256" key="1">
    <source>
        <dbReference type="ARBA" id="ARBA00004533"/>
    </source>
</evidence>
<dbReference type="NCBIfam" id="NF005919">
    <property type="entry name" value="PRK07920.1"/>
    <property type="match status" value="1"/>
</dbReference>
<dbReference type="RefSeq" id="WP_053545066.1">
    <property type="nucleotide sequence ID" value="NZ_CP009220.1"/>
</dbReference>
<keyword evidence="5" id="KW-0472">Membrane</keyword>
<evidence type="ECO:0000256" key="2">
    <source>
        <dbReference type="ARBA" id="ARBA00022475"/>
    </source>
</evidence>
<accession>A0A0M4CM73</accession>
<dbReference type="EC" id="2.3.1.-" evidence="7"/>
<dbReference type="EMBL" id="CP009220">
    <property type="protein sequence ID" value="ALC06072.1"/>
    <property type="molecule type" value="Genomic_DNA"/>
</dbReference>
<evidence type="ECO:0000256" key="6">
    <source>
        <dbReference type="ARBA" id="ARBA00023315"/>
    </source>
</evidence>
<evidence type="ECO:0000256" key="4">
    <source>
        <dbReference type="ARBA" id="ARBA00022679"/>
    </source>
</evidence>
<proteinExistence type="predicted"/>
<dbReference type="PANTHER" id="PTHR30606:SF10">
    <property type="entry name" value="PHOSPHATIDYLINOSITOL MANNOSIDE ACYLTRANSFERASE"/>
    <property type="match status" value="1"/>
</dbReference>
<dbReference type="CDD" id="cd07984">
    <property type="entry name" value="LPLAT_LABLAT-like"/>
    <property type="match status" value="1"/>
</dbReference>
<dbReference type="GO" id="GO:0016746">
    <property type="term" value="F:acyltransferase activity"/>
    <property type="evidence" value="ECO:0007669"/>
    <property type="project" value="UniProtKB-KW"/>
</dbReference>
<dbReference type="STRING" id="931089.CDES_08335"/>
<keyword evidence="3" id="KW-0997">Cell inner membrane</keyword>
<keyword evidence="6 7" id="KW-0012">Acyltransferase</keyword>
<keyword evidence="2" id="KW-1003">Cell membrane</keyword>
<protein>
    <submittedName>
        <fullName evidence="7">Phosphatidylinositol mannoside acyltransferase</fullName>
        <ecNumber evidence="7">2.3.1.-</ecNumber>
    </submittedName>
</protein>
<sequence length="311" mass="33976">MRVKDYFSAENVSAVGYLAGWRFVRMLPYPLARWVFNAGADVASKSGKGMEQLRANLARVVGPANVTSELVKQSVRSYARYWLEAFRLPSIAKDPQLLGDLRRGVVGLEFLDESLAKGKGVILTLPHSGNWDMAGAFLVSHHGKFTTVAERVKPEHLFRAFVNFRESLGFDVIPLTGGETPPFEHLKSVLVDGGIVCLLGERDLRHSGVPTMFFGEPTSMPAGPAQLAIETGAALHVVHSWFDGDGWGLSVSDAVDVDSLSGTVQRIANLFAANIAAHPTDWHMLQPLWFADLDPERLANTQKKREQGAGA</sequence>
<dbReference type="InterPro" id="IPR004960">
    <property type="entry name" value="LipA_acyltrans"/>
</dbReference>
<dbReference type="PATRIC" id="fig|931089.4.peg.1682"/>
<gene>
    <name evidence="7" type="ORF">CDES_08335</name>
</gene>
<organism evidence="7 8">
    <name type="scientific">Corynebacterium deserti GIMN1.010</name>
    <dbReference type="NCBI Taxonomy" id="931089"/>
    <lineage>
        <taxon>Bacteria</taxon>
        <taxon>Bacillati</taxon>
        <taxon>Actinomycetota</taxon>
        <taxon>Actinomycetes</taxon>
        <taxon>Mycobacteriales</taxon>
        <taxon>Corynebacteriaceae</taxon>
        <taxon>Corynebacterium</taxon>
    </lineage>
</organism>
<reference evidence="7 8" key="1">
    <citation type="submission" date="2014-08" db="EMBL/GenBank/DDBJ databases">
        <title>Complete genome sequence of Corynebacterium deserti GIMN1.010 (=DSM 45689), isolated from desert sand in western China.</title>
        <authorList>
            <person name="Ruckert C."/>
            <person name="Albersmeier A."/>
            <person name="Kalinowski J."/>
        </authorList>
    </citation>
    <scope>NUCLEOTIDE SEQUENCE [LARGE SCALE GENOMIC DNA]</scope>
    <source>
        <strain evidence="7 8">GIMN1.010</strain>
    </source>
</reference>
<name>A0A0M4CM73_9CORY</name>
<dbReference type="AlphaFoldDB" id="A0A0M4CM73"/>
<dbReference type="GO" id="GO:0009247">
    <property type="term" value="P:glycolipid biosynthetic process"/>
    <property type="evidence" value="ECO:0007669"/>
    <property type="project" value="UniProtKB-ARBA"/>
</dbReference>
<evidence type="ECO:0000256" key="3">
    <source>
        <dbReference type="ARBA" id="ARBA00022519"/>
    </source>
</evidence>
<keyword evidence="4 7" id="KW-0808">Transferase</keyword>
<keyword evidence="8" id="KW-1185">Reference proteome</keyword>
<dbReference type="Proteomes" id="UP000068067">
    <property type="component" value="Chromosome"/>
</dbReference>
<evidence type="ECO:0000313" key="8">
    <source>
        <dbReference type="Proteomes" id="UP000068067"/>
    </source>
</evidence>
<evidence type="ECO:0000313" key="7">
    <source>
        <dbReference type="EMBL" id="ALC06072.1"/>
    </source>
</evidence>
<dbReference type="PANTHER" id="PTHR30606">
    <property type="entry name" value="LIPID A BIOSYNTHESIS LAUROYL ACYLTRANSFERASE"/>
    <property type="match status" value="1"/>
</dbReference>
<dbReference type="GO" id="GO:0005886">
    <property type="term" value="C:plasma membrane"/>
    <property type="evidence" value="ECO:0007669"/>
    <property type="project" value="UniProtKB-SubCell"/>
</dbReference>
<evidence type="ECO:0000256" key="5">
    <source>
        <dbReference type="ARBA" id="ARBA00023136"/>
    </source>
</evidence>